<evidence type="ECO:0000313" key="2">
    <source>
        <dbReference type="EMBL" id="RIW07844.1"/>
    </source>
</evidence>
<dbReference type="KEGG" id="vhr:AL538_28045"/>
<dbReference type="OrthoDB" id="5894161at2"/>
<dbReference type="EMBL" id="CP014038">
    <property type="protein sequence ID" value="AUW38258.1"/>
    <property type="molecule type" value="Genomic_DNA"/>
</dbReference>
<dbReference type="Proteomes" id="UP000253437">
    <property type="component" value="Unassembled WGS sequence"/>
</dbReference>
<protein>
    <submittedName>
        <fullName evidence="2">Uncharacterized protein</fullName>
    </submittedName>
</protein>
<accession>A0A2S0SA01</accession>
<dbReference type="Proteomes" id="UP000067422">
    <property type="component" value="Chromosome 1"/>
</dbReference>
<dbReference type="AlphaFoldDB" id="A0A2S0SA01"/>
<dbReference type="EMBL" id="QOUW02000105">
    <property type="protein sequence ID" value="RIW07844.1"/>
    <property type="molecule type" value="Genomic_DNA"/>
</dbReference>
<reference evidence="1" key="2">
    <citation type="submission" date="2018-01" db="EMBL/GenBank/DDBJ databases">
        <title>FDA dAtabase for Regulatory Grade micrObial Sequences (FDA-ARGOS): Supporting development and validation of Infectious Disease Dx tests.</title>
        <authorList>
            <person name="Hoffmann M."/>
            <person name="Allard M."/>
            <person name="Evans P."/>
            <person name="Brown E."/>
            <person name="Tallon L."/>
            <person name="Sadzewicz L."/>
            <person name="Sengamalay N."/>
            <person name="Ott S."/>
            <person name="Godinez A."/>
            <person name="Nagaraj S."/>
            <person name="Vyas G."/>
            <person name="Aluvathingal J."/>
            <person name="Nadendla S."/>
            <person name="Geyer C."/>
            <person name="Sichtig H."/>
        </authorList>
    </citation>
    <scope>NUCLEOTIDE SEQUENCE</scope>
    <source>
        <strain evidence="1">FDAARGOS_107</strain>
    </source>
</reference>
<proteinExistence type="predicted"/>
<reference evidence="3" key="1">
    <citation type="submission" date="2015-12" db="EMBL/GenBank/DDBJ databases">
        <title>FDA dAtabase for Regulatory Grade micrObial Sequences (FDA-ARGOS): Supporting development and validation of Infectious Disease Dx tests.</title>
        <authorList>
            <person name="Hoffmann M."/>
            <person name="Allard M."/>
            <person name="Evans P."/>
            <person name="Brown E."/>
            <person name="Tallon L.J."/>
            <person name="Sadzewicz L."/>
            <person name="Sengamalay N."/>
            <person name="Ott S."/>
            <person name="Godinez A."/>
            <person name="Nagaraj S."/>
            <person name="Vyas G."/>
            <person name="Aluvathingal J."/>
            <person name="Nadendla S."/>
            <person name="Geyer C."/>
            <person name="Sichtig H."/>
        </authorList>
    </citation>
    <scope>NUCLEOTIDE SEQUENCE [LARGE SCALE GENOMIC DNA]</scope>
    <source>
        <strain evidence="3">ATCC 43516</strain>
    </source>
</reference>
<name>A0A2S0SA01_VIBHA</name>
<organism evidence="2 4">
    <name type="scientific">Vibrio harveyi</name>
    <name type="common">Beneckea harveyi</name>
    <dbReference type="NCBI Taxonomy" id="669"/>
    <lineage>
        <taxon>Bacteria</taxon>
        <taxon>Pseudomonadati</taxon>
        <taxon>Pseudomonadota</taxon>
        <taxon>Gammaproteobacteria</taxon>
        <taxon>Vibrionales</taxon>
        <taxon>Vibrionaceae</taxon>
        <taxon>Vibrio</taxon>
    </lineage>
</organism>
<evidence type="ECO:0000313" key="3">
    <source>
        <dbReference type="Proteomes" id="UP000067422"/>
    </source>
</evidence>
<evidence type="ECO:0000313" key="1">
    <source>
        <dbReference type="EMBL" id="AUW38258.1"/>
    </source>
</evidence>
<sequence>MHLAITGFNPILLWLVFYASRANFAANNSLRSAV</sequence>
<keyword evidence="3" id="KW-1185">Reference proteome</keyword>
<reference evidence="2 4" key="3">
    <citation type="submission" date="2018-08" db="EMBL/GenBank/DDBJ databases">
        <title>Vibrio harveyi strains pathogenic to white snook Centropomus viridis Lockington (1877) and potential probiotic bacteria.</title>
        <authorList>
            <person name="Soto-Rodriguez S."/>
            <person name="Gomez-Gil B."/>
            <person name="Lozano-Olvera R."/>
        </authorList>
    </citation>
    <scope>NUCLEOTIDE SEQUENCE [LARGE SCALE GENOMIC DNA]</scope>
    <source>
        <strain evidence="2 4">CAIM 1508</strain>
    </source>
</reference>
<gene>
    <name evidence="1" type="ORF">AL538_28045</name>
    <name evidence="2" type="ORF">DS957_020560</name>
</gene>
<evidence type="ECO:0000313" key="4">
    <source>
        <dbReference type="Proteomes" id="UP000253437"/>
    </source>
</evidence>